<dbReference type="RefSeq" id="WP_011601564.1">
    <property type="nucleotide sequence ID" value="NC_008278.1"/>
</dbReference>
<keyword evidence="4 12" id="KW-0808">Transferase</keyword>
<keyword evidence="2" id="KW-1003">Cell membrane</keyword>
<dbReference type="Pfam" id="PF00535">
    <property type="entry name" value="Glycos_transf_2"/>
    <property type="match status" value="1"/>
</dbReference>
<feature type="compositionally biased region" description="Basic residues" evidence="10">
    <location>
        <begin position="275"/>
        <end position="289"/>
    </location>
</feature>
<feature type="region of interest" description="Disordered" evidence="10">
    <location>
        <begin position="233"/>
        <end position="289"/>
    </location>
</feature>
<dbReference type="GO" id="GO:0005886">
    <property type="term" value="C:plasma membrane"/>
    <property type="evidence" value="ECO:0007669"/>
    <property type="project" value="UniProtKB-SubCell"/>
</dbReference>
<feature type="domain" description="Glycosyltransferase 2-like" evidence="11">
    <location>
        <begin position="9"/>
        <end position="182"/>
    </location>
</feature>
<dbReference type="HOGENOM" id="CLU_025996_17_1_11"/>
<feature type="compositionally biased region" description="Low complexity" evidence="10">
    <location>
        <begin position="241"/>
        <end position="260"/>
    </location>
</feature>
<dbReference type="STRING" id="326424.FRAAL0306"/>
<dbReference type="PANTHER" id="PTHR43646">
    <property type="entry name" value="GLYCOSYLTRANSFERASE"/>
    <property type="match status" value="1"/>
</dbReference>
<evidence type="ECO:0000256" key="5">
    <source>
        <dbReference type="ARBA" id="ARBA00023136"/>
    </source>
</evidence>
<dbReference type="OrthoDB" id="9777873at2"/>
<protein>
    <recommendedName>
        <fullName evidence="9">4,4'-diaponeurosporenoate glycosyltransferase</fullName>
    </recommendedName>
</protein>
<dbReference type="InterPro" id="IPR001173">
    <property type="entry name" value="Glyco_trans_2-like"/>
</dbReference>
<evidence type="ECO:0000313" key="13">
    <source>
        <dbReference type="Proteomes" id="UP000000657"/>
    </source>
</evidence>
<evidence type="ECO:0000313" key="12">
    <source>
        <dbReference type="EMBL" id="CAJ58983.1"/>
    </source>
</evidence>
<dbReference type="PANTHER" id="PTHR43646:SF2">
    <property type="entry name" value="GLYCOSYLTRANSFERASE 2-LIKE DOMAIN-CONTAINING PROTEIN"/>
    <property type="match status" value="1"/>
</dbReference>
<sequence>MNRISRVAVVVPAHDEQDLIGDCLDALGEAVHHPGLRGVVVEVLVVLDDCGDESARHCRRRAVPTLAVRERNVGRARSRGFAHLISRAAADAAPAGPRAVWLATTDADSRVSPDWLTAQVQFALDGADAVFGVVDIDDWDGFPAPAQRRFLRHYRGTEPADSGWHRHAHGANLGIRLDAYNRVGGIPPLAVGEDNALAANLHRHPDLRVLHTTAVRVTTSARRDSRVDGGFAHVLSGFEQPGGHHTGGPAPAHGPSTATALGSPGSGQDEVRGRGGGRSHDPRRRSSAG</sequence>
<name>Q0RTW4_FRAAA</name>
<dbReference type="CAZy" id="GT2">
    <property type="family name" value="Glycosyltransferase Family 2"/>
</dbReference>
<comment type="pathway">
    <text evidence="7">Carotenoid biosynthesis; staphyloxanthin biosynthesis; staphyloxanthin from farnesyl diphosphate: step 4/5.</text>
</comment>
<dbReference type="Gene3D" id="3.90.550.10">
    <property type="entry name" value="Spore Coat Polysaccharide Biosynthesis Protein SpsA, Chain A"/>
    <property type="match status" value="1"/>
</dbReference>
<proteinExistence type="inferred from homology"/>
<dbReference type="GO" id="GO:0016757">
    <property type="term" value="F:glycosyltransferase activity"/>
    <property type="evidence" value="ECO:0007669"/>
    <property type="project" value="UniProtKB-KW"/>
</dbReference>
<dbReference type="EMBL" id="CT573213">
    <property type="protein sequence ID" value="CAJ58983.1"/>
    <property type="molecule type" value="Genomic_DNA"/>
</dbReference>
<evidence type="ECO:0000256" key="3">
    <source>
        <dbReference type="ARBA" id="ARBA00022676"/>
    </source>
</evidence>
<comment type="similarity">
    <text evidence="8">Belongs to the glycosyltransferase 2 family. CrtQ subfamily.</text>
</comment>
<gene>
    <name evidence="12" type="ordered locus">FRAAL0306</name>
</gene>
<accession>Q0RTW4</accession>
<keyword evidence="13" id="KW-1185">Reference proteome</keyword>
<reference evidence="12 13" key="1">
    <citation type="journal article" date="2007" name="Genome Res.">
        <title>Genome characteristics of facultatively symbiotic Frankia sp. strains reflect host range and host plant biogeography.</title>
        <authorList>
            <person name="Normand P."/>
            <person name="Lapierre P."/>
            <person name="Tisa L.S."/>
            <person name="Gogarten J.P."/>
            <person name="Alloisio N."/>
            <person name="Bagnarol E."/>
            <person name="Bassi C.A."/>
            <person name="Berry A.M."/>
            <person name="Bickhart D.M."/>
            <person name="Choisne N."/>
            <person name="Couloux A."/>
            <person name="Cournoyer B."/>
            <person name="Cruveiller S."/>
            <person name="Daubin V."/>
            <person name="Demange N."/>
            <person name="Francino M.P."/>
            <person name="Goltsman E."/>
            <person name="Huang Y."/>
            <person name="Kopp O.R."/>
            <person name="Labarre L."/>
            <person name="Lapidus A."/>
            <person name="Lavire C."/>
            <person name="Marechal J."/>
            <person name="Martinez M."/>
            <person name="Mastronunzio J.E."/>
            <person name="Mullin B.C."/>
            <person name="Niemann J."/>
            <person name="Pujic P."/>
            <person name="Rawnsley T."/>
            <person name="Rouy Z."/>
            <person name="Schenowitz C."/>
            <person name="Sellstedt A."/>
            <person name="Tavares F."/>
            <person name="Tomkins J.P."/>
            <person name="Vallenet D."/>
            <person name="Valverde C."/>
            <person name="Wall L.G."/>
            <person name="Wang Y."/>
            <person name="Medigue C."/>
            <person name="Benson D.R."/>
        </authorList>
    </citation>
    <scope>NUCLEOTIDE SEQUENCE [LARGE SCALE GENOMIC DNA]</scope>
    <source>
        <strain evidence="13">DSM 45986 / CECT 9034 / ACN14a</strain>
    </source>
</reference>
<evidence type="ECO:0000256" key="6">
    <source>
        <dbReference type="ARBA" id="ARBA00037281"/>
    </source>
</evidence>
<dbReference type="SUPFAM" id="SSF53448">
    <property type="entry name" value="Nucleotide-diphospho-sugar transferases"/>
    <property type="match status" value="1"/>
</dbReference>
<evidence type="ECO:0000256" key="9">
    <source>
        <dbReference type="ARBA" id="ARBA00040345"/>
    </source>
</evidence>
<evidence type="ECO:0000256" key="10">
    <source>
        <dbReference type="SAM" id="MobiDB-lite"/>
    </source>
</evidence>
<dbReference type="Proteomes" id="UP000000657">
    <property type="component" value="Chromosome"/>
</dbReference>
<evidence type="ECO:0000256" key="4">
    <source>
        <dbReference type="ARBA" id="ARBA00022679"/>
    </source>
</evidence>
<dbReference type="AlphaFoldDB" id="Q0RTW4"/>
<dbReference type="InterPro" id="IPR029044">
    <property type="entry name" value="Nucleotide-diphossugar_trans"/>
</dbReference>
<organism evidence="12 13">
    <name type="scientific">Frankia alni (strain DSM 45986 / CECT 9034 / ACN14a)</name>
    <dbReference type="NCBI Taxonomy" id="326424"/>
    <lineage>
        <taxon>Bacteria</taxon>
        <taxon>Bacillati</taxon>
        <taxon>Actinomycetota</taxon>
        <taxon>Actinomycetes</taxon>
        <taxon>Frankiales</taxon>
        <taxon>Frankiaceae</taxon>
        <taxon>Frankia</taxon>
    </lineage>
</organism>
<comment type="subcellular location">
    <subcellularLocation>
        <location evidence="1">Cell membrane</location>
    </subcellularLocation>
</comment>
<evidence type="ECO:0000259" key="11">
    <source>
        <dbReference type="Pfam" id="PF00535"/>
    </source>
</evidence>
<dbReference type="KEGG" id="fal:FRAAL0306"/>
<evidence type="ECO:0000256" key="8">
    <source>
        <dbReference type="ARBA" id="ARBA00038120"/>
    </source>
</evidence>
<evidence type="ECO:0000256" key="1">
    <source>
        <dbReference type="ARBA" id="ARBA00004236"/>
    </source>
</evidence>
<comment type="function">
    <text evidence="6">Catalyzes the glycosylation of 4,4'-diaponeurosporenoate, i.e. the esterification of glucose at the C1'' position with the carboxyl group of 4,4'-diaponeurosporenic acid, to form glycosyl-4,4'-diaponeurosporenoate. This is a step in the biosynthesis of staphyloxanthin, an orange pigment present in most staphylococci strains.</text>
</comment>
<evidence type="ECO:0000256" key="2">
    <source>
        <dbReference type="ARBA" id="ARBA00022475"/>
    </source>
</evidence>
<keyword evidence="5" id="KW-0472">Membrane</keyword>
<keyword evidence="3" id="KW-0328">Glycosyltransferase</keyword>
<dbReference type="eggNOG" id="COG1215">
    <property type="taxonomic scope" value="Bacteria"/>
</dbReference>
<evidence type="ECO:0000256" key="7">
    <source>
        <dbReference type="ARBA" id="ARBA00037904"/>
    </source>
</evidence>